<gene>
    <name evidence="1" type="ORF">BDN72DRAFT_962725</name>
</gene>
<keyword evidence="2" id="KW-1185">Reference proteome</keyword>
<evidence type="ECO:0000313" key="1">
    <source>
        <dbReference type="EMBL" id="TFK65172.1"/>
    </source>
</evidence>
<dbReference type="EMBL" id="ML208446">
    <property type="protein sequence ID" value="TFK65172.1"/>
    <property type="molecule type" value="Genomic_DNA"/>
</dbReference>
<evidence type="ECO:0000313" key="2">
    <source>
        <dbReference type="Proteomes" id="UP000308600"/>
    </source>
</evidence>
<name>A0ACD3AHV7_9AGAR</name>
<protein>
    <submittedName>
        <fullName evidence="1">Vacuolar amino acid permease</fullName>
    </submittedName>
</protein>
<organism evidence="1 2">
    <name type="scientific">Pluteus cervinus</name>
    <dbReference type="NCBI Taxonomy" id="181527"/>
    <lineage>
        <taxon>Eukaryota</taxon>
        <taxon>Fungi</taxon>
        <taxon>Dikarya</taxon>
        <taxon>Basidiomycota</taxon>
        <taxon>Agaricomycotina</taxon>
        <taxon>Agaricomycetes</taxon>
        <taxon>Agaricomycetidae</taxon>
        <taxon>Agaricales</taxon>
        <taxon>Pluteineae</taxon>
        <taxon>Pluteaceae</taxon>
        <taxon>Pluteus</taxon>
    </lineage>
</organism>
<sequence>MSPRPTERDPLLPASPCHTSNHGSTSSPKVAEDKPLGPLDISPSTRYGILAGIWTASFLSALNQTLVPTMLPSISSEFNKSNQASWLGTSYLLATCTFTPLYGRLSDVMGRRRANQVALVFAALGVLACGFCHSMESLVLARFLSGIGGGGLMTTATIIVSDMYSLRNRGLTQGVASVFNGLGMGLGGPFGGFITDQFGWRWAFILQLPLFILSFALVEYNLRYVTPGKGKSTKDILKRIDYGGSAMLLLSVASVLIFLSLRYNEALPWANTWVRTSFTCSLIFPVLFLLVEIYVAPEPVLAPALLKQRIPVLIGISNFLVAMCNFSVMYFFPMWFQTVMLTSASTAGLHLVPNSVSMSLGSMFAGWVMHRTGRYKLLNAIFGVFPFMGATLIAQLREDSGPIQSWLSIIPLGFGNAIVLQTMLIALLAHLPGSQMAMATGFGQLFRGVGQVGGVAVASAVFQSTLDAELRKRIHTPDAESLILRIRQSVRLIEQLPPDLQRSARDAYNVSLKLVFVLASCSTLLAYMARIPIPDKNLDQERPEDPQQRPTPAGAADSLSDAEVGLINGESILAAPQAGDSLSVNSSDATLDDSQSFKGLTSGRASPSAR</sequence>
<reference evidence="1 2" key="1">
    <citation type="journal article" date="2019" name="Nat. Ecol. Evol.">
        <title>Megaphylogeny resolves global patterns of mushroom evolution.</title>
        <authorList>
            <person name="Varga T."/>
            <person name="Krizsan K."/>
            <person name="Foldi C."/>
            <person name="Dima B."/>
            <person name="Sanchez-Garcia M."/>
            <person name="Sanchez-Ramirez S."/>
            <person name="Szollosi G.J."/>
            <person name="Szarkandi J.G."/>
            <person name="Papp V."/>
            <person name="Albert L."/>
            <person name="Andreopoulos W."/>
            <person name="Angelini C."/>
            <person name="Antonin V."/>
            <person name="Barry K.W."/>
            <person name="Bougher N.L."/>
            <person name="Buchanan P."/>
            <person name="Buyck B."/>
            <person name="Bense V."/>
            <person name="Catcheside P."/>
            <person name="Chovatia M."/>
            <person name="Cooper J."/>
            <person name="Damon W."/>
            <person name="Desjardin D."/>
            <person name="Finy P."/>
            <person name="Geml J."/>
            <person name="Haridas S."/>
            <person name="Hughes K."/>
            <person name="Justo A."/>
            <person name="Karasinski D."/>
            <person name="Kautmanova I."/>
            <person name="Kiss B."/>
            <person name="Kocsube S."/>
            <person name="Kotiranta H."/>
            <person name="LaButti K.M."/>
            <person name="Lechner B.E."/>
            <person name="Liimatainen K."/>
            <person name="Lipzen A."/>
            <person name="Lukacs Z."/>
            <person name="Mihaltcheva S."/>
            <person name="Morgado L.N."/>
            <person name="Niskanen T."/>
            <person name="Noordeloos M.E."/>
            <person name="Ohm R.A."/>
            <person name="Ortiz-Santana B."/>
            <person name="Ovrebo C."/>
            <person name="Racz N."/>
            <person name="Riley R."/>
            <person name="Savchenko A."/>
            <person name="Shiryaev A."/>
            <person name="Soop K."/>
            <person name="Spirin V."/>
            <person name="Szebenyi C."/>
            <person name="Tomsovsky M."/>
            <person name="Tulloss R.E."/>
            <person name="Uehling J."/>
            <person name="Grigoriev I.V."/>
            <person name="Vagvolgyi C."/>
            <person name="Papp T."/>
            <person name="Martin F.M."/>
            <person name="Miettinen O."/>
            <person name="Hibbett D.S."/>
            <person name="Nagy L.G."/>
        </authorList>
    </citation>
    <scope>NUCLEOTIDE SEQUENCE [LARGE SCALE GENOMIC DNA]</scope>
    <source>
        <strain evidence="1 2">NL-1719</strain>
    </source>
</reference>
<proteinExistence type="predicted"/>
<accession>A0ACD3AHV7</accession>
<dbReference type="Proteomes" id="UP000308600">
    <property type="component" value="Unassembled WGS sequence"/>
</dbReference>